<keyword evidence="2" id="KW-0677">Repeat</keyword>
<keyword evidence="1" id="KW-0433">Leucine-rich repeat</keyword>
<gene>
    <name evidence="4" type="ORF">VNO78_09027</name>
</gene>
<dbReference type="PANTHER" id="PTHR11017:SF243">
    <property type="entry name" value="ADP-RIBOSYL CYCLASE_CYCLIC ADP-RIBOSE HYDROLASE"/>
    <property type="match status" value="1"/>
</dbReference>
<evidence type="ECO:0000256" key="3">
    <source>
        <dbReference type="SAM" id="MobiDB-lite"/>
    </source>
</evidence>
<sequence>MGGIDKTTLVTALHAKLFFQFEGTLNGMNYRLESLPSNFSAELLVEVSMPNSNLQKLWCGVQVPDLSMATNLEVVTLLQCKSLHQVHPSILSLLKLRVLDLEGCTEIESLQSDVHLESLRDLRLTNCSSFKEFSVSSVELERLWLDGTLIQELPLSVWSCAKLSTKKLWMLRSLSLDNCTKLVSLPELPQFLWLLSAVNCTSLVTNFTQVNIPFHLKHGLEEHTEIFLPGAHVPDWFSFHAEGASVTTSNLPRDGLRGIIFCLILSQSPPNFVDITKGGDDSIHRRIQKGGVYDHCNMSFEFFIEYMGGKRTKEGTKKCGVYPIYCYNFRQKWFESMFGVSPTNIVELEPNNSNSNENDELQVKVYNHRNEDHPTKKFQEAMHQTITTNVLQVKVNSNDNSSCHNVKGEDWESDGEQDKTAGLLSSPKRKVDLSFTSNKAPNKKGLTIEKELAQSSSELKDLLDQHAQMKLTRKF</sequence>
<dbReference type="PANTHER" id="PTHR11017">
    <property type="entry name" value="LEUCINE-RICH REPEAT-CONTAINING PROTEIN"/>
    <property type="match status" value="1"/>
</dbReference>
<dbReference type="Pfam" id="PF07725">
    <property type="entry name" value="LRR_3"/>
    <property type="match status" value="1"/>
</dbReference>
<feature type="region of interest" description="Disordered" evidence="3">
    <location>
        <begin position="399"/>
        <end position="423"/>
    </location>
</feature>
<dbReference type="GO" id="GO:0006952">
    <property type="term" value="P:defense response"/>
    <property type="evidence" value="ECO:0007669"/>
    <property type="project" value="InterPro"/>
</dbReference>
<proteinExistence type="predicted"/>
<dbReference type="InterPro" id="IPR044974">
    <property type="entry name" value="Disease_R_plants"/>
</dbReference>
<protein>
    <submittedName>
        <fullName evidence="4">Uncharacterized protein</fullName>
    </submittedName>
</protein>
<dbReference type="SUPFAM" id="SSF52058">
    <property type="entry name" value="L domain-like"/>
    <property type="match status" value="1"/>
</dbReference>
<evidence type="ECO:0000313" key="5">
    <source>
        <dbReference type="Proteomes" id="UP001386955"/>
    </source>
</evidence>
<evidence type="ECO:0000313" key="4">
    <source>
        <dbReference type="EMBL" id="KAK7407268.1"/>
    </source>
</evidence>
<dbReference type="Gene3D" id="3.80.10.10">
    <property type="entry name" value="Ribonuclease Inhibitor"/>
    <property type="match status" value="1"/>
</dbReference>
<dbReference type="AlphaFoldDB" id="A0AAN9T697"/>
<accession>A0AAN9T697</accession>
<name>A0AAN9T697_PSOTE</name>
<dbReference type="Proteomes" id="UP001386955">
    <property type="component" value="Unassembled WGS sequence"/>
</dbReference>
<dbReference type="EMBL" id="JAYMYS010000002">
    <property type="protein sequence ID" value="KAK7407268.1"/>
    <property type="molecule type" value="Genomic_DNA"/>
</dbReference>
<evidence type="ECO:0000256" key="2">
    <source>
        <dbReference type="ARBA" id="ARBA00022737"/>
    </source>
</evidence>
<evidence type="ECO:0000256" key="1">
    <source>
        <dbReference type="ARBA" id="ARBA00022614"/>
    </source>
</evidence>
<organism evidence="4 5">
    <name type="scientific">Psophocarpus tetragonolobus</name>
    <name type="common">Winged bean</name>
    <name type="synonym">Dolichos tetragonolobus</name>
    <dbReference type="NCBI Taxonomy" id="3891"/>
    <lineage>
        <taxon>Eukaryota</taxon>
        <taxon>Viridiplantae</taxon>
        <taxon>Streptophyta</taxon>
        <taxon>Embryophyta</taxon>
        <taxon>Tracheophyta</taxon>
        <taxon>Spermatophyta</taxon>
        <taxon>Magnoliopsida</taxon>
        <taxon>eudicotyledons</taxon>
        <taxon>Gunneridae</taxon>
        <taxon>Pentapetalae</taxon>
        <taxon>rosids</taxon>
        <taxon>fabids</taxon>
        <taxon>Fabales</taxon>
        <taxon>Fabaceae</taxon>
        <taxon>Papilionoideae</taxon>
        <taxon>50 kb inversion clade</taxon>
        <taxon>NPAAA clade</taxon>
        <taxon>indigoferoid/millettioid clade</taxon>
        <taxon>Phaseoleae</taxon>
        <taxon>Psophocarpus</taxon>
    </lineage>
</organism>
<keyword evidence="5" id="KW-1185">Reference proteome</keyword>
<reference evidence="4 5" key="1">
    <citation type="submission" date="2024-01" db="EMBL/GenBank/DDBJ databases">
        <title>The genomes of 5 underutilized Papilionoideae crops provide insights into root nodulation and disease resistanc.</title>
        <authorList>
            <person name="Jiang F."/>
        </authorList>
    </citation>
    <scope>NUCLEOTIDE SEQUENCE [LARGE SCALE GENOMIC DNA]</scope>
    <source>
        <strain evidence="4">DUOXIRENSHENG_FW03</strain>
        <tissue evidence="4">Leaves</tissue>
    </source>
</reference>
<dbReference type="InterPro" id="IPR032675">
    <property type="entry name" value="LRR_dom_sf"/>
</dbReference>
<dbReference type="InterPro" id="IPR011713">
    <property type="entry name" value="Leu-rich_rpt_3"/>
</dbReference>
<comment type="caution">
    <text evidence="4">The sequence shown here is derived from an EMBL/GenBank/DDBJ whole genome shotgun (WGS) entry which is preliminary data.</text>
</comment>